<dbReference type="EMBL" id="JACHJO010000007">
    <property type="protein sequence ID" value="MBB6120632.1"/>
    <property type="molecule type" value="Genomic_DNA"/>
</dbReference>
<feature type="compositionally biased region" description="Pro residues" evidence="1">
    <location>
        <begin position="14"/>
        <end position="25"/>
    </location>
</feature>
<dbReference type="Proteomes" id="UP000536604">
    <property type="component" value="Unassembled WGS sequence"/>
</dbReference>
<evidence type="ECO:0000256" key="1">
    <source>
        <dbReference type="SAM" id="MobiDB-lite"/>
    </source>
</evidence>
<proteinExistence type="predicted"/>
<dbReference type="RefSeq" id="WP_246405262.1">
    <property type="nucleotide sequence ID" value="NZ_JACHJO010000007.1"/>
</dbReference>
<accession>A0A841IR92</accession>
<gene>
    <name evidence="2" type="ORF">FHS13_002589</name>
</gene>
<sequence length="202" mass="21890">MLQTIPSPRHPDKNPPGTPPSPALPQWPDDPRLPRVPQQPVPRRQPRPAYPDLPLQFTSPASDAAPLLGPVCLAVSGRPGHWEVCGHPSCRSRRAQGMRRLGGHRAEYTREHLQAAAVQESHQDLVVYYGEATQSFWAVTPTGLVEARDVDALLLALRPHAASEAETAFALEPGTAAELDALVGTDTLLEFGPVRSYESVPA</sequence>
<name>A0A841IR92_9ACTN</name>
<evidence type="ECO:0000313" key="3">
    <source>
        <dbReference type="Proteomes" id="UP000536604"/>
    </source>
</evidence>
<comment type="caution">
    <text evidence="2">The sequence shown here is derived from an EMBL/GenBank/DDBJ whole genome shotgun (WGS) entry which is preliminary data.</text>
</comment>
<keyword evidence="3" id="KW-1185">Reference proteome</keyword>
<reference evidence="2 3" key="1">
    <citation type="submission" date="2020-08" db="EMBL/GenBank/DDBJ databases">
        <title>Genomic Encyclopedia of Type Strains, Phase III (KMG-III): the genomes of soil and plant-associated and newly described type strains.</title>
        <authorList>
            <person name="Whitman W."/>
        </authorList>
    </citation>
    <scope>NUCLEOTIDE SEQUENCE [LARGE SCALE GENOMIC DNA]</scope>
    <source>
        <strain evidence="2 3">CECT 8712</strain>
    </source>
</reference>
<organism evidence="2 3">
    <name type="scientific">Nocardiopsis algeriensis</name>
    <dbReference type="NCBI Taxonomy" id="1478215"/>
    <lineage>
        <taxon>Bacteria</taxon>
        <taxon>Bacillati</taxon>
        <taxon>Actinomycetota</taxon>
        <taxon>Actinomycetes</taxon>
        <taxon>Streptosporangiales</taxon>
        <taxon>Nocardiopsidaceae</taxon>
        <taxon>Nocardiopsis</taxon>
    </lineage>
</organism>
<protein>
    <submittedName>
        <fullName evidence="2">Uncharacterized protein</fullName>
    </submittedName>
</protein>
<dbReference type="AlphaFoldDB" id="A0A841IR92"/>
<evidence type="ECO:0000313" key="2">
    <source>
        <dbReference type="EMBL" id="MBB6120632.1"/>
    </source>
</evidence>
<feature type="region of interest" description="Disordered" evidence="1">
    <location>
        <begin position="1"/>
        <end position="58"/>
    </location>
</feature>